<comment type="caution">
    <text evidence="1">The sequence shown here is derived from an EMBL/GenBank/DDBJ whole genome shotgun (WGS) entry which is preliminary data.</text>
</comment>
<dbReference type="InterPro" id="IPR018881">
    <property type="entry name" value="C2orf69_mit"/>
</dbReference>
<evidence type="ECO:0000313" key="1">
    <source>
        <dbReference type="EMBL" id="KAH9528483.1"/>
    </source>
</evidence>
<keyword evidence="2" id="KW-1185">Reference proteome</keyword>
<proteinExistence type="predicted"/>
<protein>
    <submittedName>
        <fullName evidence="1">Uncharacterized protein</fullName>
    </submittedName>
</protein>
<dbReference type="Proteomes" id="UP000790347">
    <property type="component" value="Unassembled WGS sequence"/>
</dbReference>
<dbReference type="PANTHER" id="PTHR31296">
    <property type="entry name" value="UPF0565 PROTEIN C2ORF69"/>
    <property type="match status" value="1"/>
</dbReference>
<reference evidence="1" key="1">
    <citation type="submission" date="2013-05" db="EMBL/GenBank/DDBJ databases">
        <authorList>
            <person name="Yim A.K.Y."/>
            <person name="Chan T.F."/>
            <person name="Ji K.M."/>
            <person name="Liu X.Y."/>
            <person name="Zhou J.W."/>
            <person name="Li R.Q."/>
            <person name="Yang K.Y."/>
            <person name="Li J."/>
            <person name="Li M."/>
            <person name="Law P.T.W."/>
            <person name="Wu Y.L."/>
            <person name="Cai Z.L."/>
            <person name="Qin H."/>
            <person name="Bao Y."/>
            <person name="Leung R.K.K."/>
            <person name="Ng P.K.S."/>
            <person name="Zou J."/>
            <person name="Zhong X.J."/>
            <person name="Ran P.X."/>
            <person name="Zhong N.S."/>
            <person name="Liu Z.G."/>
            <person name="Tsui S.K.W."/>
        </authorList>
    </citation>
    <scope>NUCLEOTIDE SEQUENCE</scope>
    <source>
        <strain evidence="1">Derf</strain>
        <tissue evidence="1">Whole organism</tissue>
    </source>
</reference>
<evidence type="ECO:0000313" key="2">
    <source>
        <dbReference type="Proteomes" id="UP000790347"/>
    </source>
</evidence>
<name>A0A922IGC3_DERFA</name>
<dbReference type="Pfam" id="PF10561">
    <property type="entry name" value="C2orf69"/>
    <property type="match status" value="2"/>
</dbReference>
<dbReference type="AlphaFoldDB" id="A0A922IGC3"/>
<organism evidence="1 2">
    <name type="scientific">Dermatophagoides farinae</name>
    <name type="common">American house dust mite</name>
    <dbReference type="NCBI Taxonomy" id="6954"/>
    <lineage>
        <taxon>Eukaryota</taxon>
        <taxon>Metazoa</taxon>
        <taxon>Ecdysozoa</taxon>
        <taxon>Arthropoda</taxon>
        <taxon>Chelicerata</taxon>
        <taxon>Arachnida</taxon>
        <taxon>Acari</taxon>
        <taxon>Acariformes</taxon>
        <taxon>Sarcoptiformes</taxon>
        <taxon>Astigmata</taxon>
        <taxon>Psoroptidia</taxon>
        <taxon>Analgoidea</taxon>
        <taxon>Pyroglyphidae</taxon>
        <taxon>Dermatophagoidinae</taxon>
        <taxon>Dermatophagoides</taxon>
    </lineage>
</organism>
<dbReference type="EMBL" id="ASGP02000001">
    <property type="protein sequence ID" value="KAH9528483.1"/>
    <property type="molecule type" value="Genomic_DNA"/>
</dbReference>
<gene>
    <name evidence="1" type="ORF">DERF_002429</name>
</gene>
<accession>A0A922IGC3</accession>
<dbReference type="PANTHER" id="PTHR31296:SF1">
    <property type="entry name" value="MITOCHONDRIAL PROTEIN C2ORF69"/>
    <property type="match status" value="1"/>
</dbReference>
<reference evidence="1" key="2">
    <citation type="journal article" date="2022" name="Res Sq">
        <title>Comparative Genomics Reveals Insights into the Divergent Evolution of Astigmatic Mites and Household Pest Adaptations.</title>
        <authorList>
            <person name="Xiong Q."/>
            <person name="Wan A.T.-Y."/>
            <person name="Liu X.-Y."/>
            <person name="Fung C.S.-H."/>
            <person name="Xiao X."/>
            <person name="Malainual N."/>
            <person name="Hou J."/>
            <person name="Wang L."/>
            <person name="Wang M."/>
            <person name="Yang K."/>
            <person name="Cui Y."/>
            <person name="Leung E."/>
            <person name="Nong W."/>
            <person name="Shin S.-K."/>
            <person name="Au S."/>
            <person name="Jeong K.Y."/>
            <person name="Chew F.T."/>
            <person name="Hui J."/>
            <person name="Leung T.F."/>
            <person name="Tungtrongchitr A."/>
            <person name="Zhong N."/>
            <person name="Liu Z."/>
            <person name="Tsui S."/>
        </authorList>
    </citation>
    <scope>NUCLEOTIDE SEQUENCE</scope>
    <source>
        <strain evidence="1">Derf</strain>
        <tissue evidence="1">Whole organism</tissue>
    </source>
</reference>
<dbReference type="GO" id="GO:0005739">
    <property type="term" value="C:mitochondrion"/>
    <property type="evidence" value="ECO:0007669"/>
    <property type="project" value="TreeGrafter"/>
</dbReference>
<sequence>MSSLRYLMNVEGISGRFNNLIYVPCCMKRTDRFVWPIVCYFGGDIQNFHDEMIKQNNHEFLSYSLENVAKKLSNRFNEHDIFIVQPSKMINSFSLYDNFLQTTKPYGSPLYDDNDQSCFDHFYRLLTNASKQINITIDSSIEACLIAFSKGQIVINQLARSLHQVSPQSKFKLTDLYLLDGGHNGSKDFWIIQSKFIDSLVKHGCQKFHIGVTDFQLNKPQNIRQEFEKFHKILLTMANVNVEKTYLAQNDFAHLSPINLHFKLLDYLFENLL</sequence>